<evidence type="ECO:0000256" key="2">
    <source>
        <dbReference type="ARBA" id="ARBA00004141"/>
    </source>
</evidence>
<dbReference type="EC" id="2.7.13.3" evidence="3"/>
<dbReference type="Gene3D" id="1.10.287.130">
    <property type="match status" value="1"/>
</dbReference>
<evidence type="ECO:0000256" key="8">
    <source>
        <dbReference type="ARBA" id="ARBA00022989"/>
    </source>
</evidence>
<dbReference type="Pfam" id="PF02518">
    <property type="entry name" value="HATPase_c"/>
    <property type="match status" value="1"/>
</dbReference>
<dbReference type="PRINTS" id="PR00344">
    <property type="entry name" value="BCTRLSENSOR"/>
</dbReference>
<feature type="domain" description="HAMP" evidence="13">
    <location>
        <begin position="197"/>
        <end position="250"/>
    </location>
</feature>
<keyword evidence="10 11" id="KW-0472">Membrane</keyword>
<reference evidence="15" key="1">
    <citation type="submission" date="2016-10" db="EMBL/GenBank/DDBJ databases">
        <authorList>
            <person name="Varghese N."/>
            <person name="Submissions S."/>
        </authorList>
    </citation>
    <scope>NUCLEOTIDE SEQUENCE [LARGE SCALE GENOMIC DNA]</scope>
    <source>
        <strain evidence="15">LMG 26383,CCUG 61248,R- 45681</strain>
    </source>
</reference>
<dbReference type="InterPro" id="IPR005467">
    <property type="entry name" value="His_kinase_dom"/>
</dbReference>
<evidence type="ECO:0000259" key="13">
    <source>
        <dbReference type="PROSITE" id="PS50885"/>
    </source>
</evidence>
<dbReference type="Gene3D" id="3.30.565.10">
    <property type="entry name" value="Histidine kinase-like ATPase, C-terminal domain"/>
    <property type="match status" value="1"/>
</dbReference>
<dbReference type="InterPro" id="IPR036097">
    <property type="entry name" value="HisK_dim/P_sf"/>
</dbReference>
<dbReference type="PROSITE" id="PS50109">
    <property type="entry name" value="HIS_KIN"/>
    <property type="match status" value="1"/>
</dbReference>
<evidence type="ECO:0000256" key="10">
    <source>
        <dbReference type="ARBA" id="ARBA00023136"/>
    </source>
</evidence>
<evidence type="ECO:0000259" key="12">
    <source>
        <dbReference type="PROSITE" id="PS50109"/>
    </source>
</evidence>
<keyword evidence="9" id="KW-0902">Two-component regulatory system</keyword>
<dbReference type="Pfam" id="PF00512">
    <property type="entry name" value="HisKA"/>
    <property type="match status" value="1"/>
</dbReference>
<keyword evidence="8 11" id="KW-1133">Transmembrane helix</keyword>
<dbReference type="STRING" id="1036779.SAMN04515666_103316"/>
<gene>
    <name evidence="14" type="ORF">SAMN04515666_103316</name>
</gene>
<evidence type="ECO:0000256" key="4">
    <source>
        <dbReference type="ARBA" id="ARBA00022553"/>
    </source>
</evidence>
<dbReference type="PROSITE" id="PS51257">
    <property type="entry name" value="PROKAR_LIPOPROTEIN"/>
    <property type="match status" value="1"/>
</dbReference>
<accession>A0A1H7NZL2</accession>
<keyword evidence="15" id="KW-1185">Reference proteome</keyword>
<dbReference type="SMART" id="SM00387">
    <property type="entry name" value="HATPase_c"/>
    <property type="match status" value="1"/>
</dbReference>
<dbReference type="GO" id="GO:0005886">
    <property type="term" value="C:plasma membrane"/>
    <property type="evidence" value="ECO:0007669"/>
    <property type="project" value="TreeGrafter"/>
</dbReference>
<feature type="domain" description="Histidine kinase" evidence="12">
    <location>
        <begin position="258"/>
        <end position="458"/>
    </location>
</feature>
<dbReference type="SUPFAM" id="SSF55874">
    <property type="entry name" value="ATPase domain of HSP90 chaperone/DNA topoisomerase II/histidine kinase"/>
    <property type="match status" value="1"/>
</dbReference>
<dbReference type="CDD" id="cd00082">
    <property type="entry name" value="HisKA"/>
    <property type="match status" value="1"/>
</dbReference>
<keyword evidence="7 14" id="KW-0418">Kinase</keyword>
<dbReference type="InterPro" id="IPR003661">
    <property type="entry name" value="HisK_dim/P_dom"/>
</dbReference>
<organism evidence="14 15">
    <name type="scientific">Bosea lupini</name>
    <dbReference type="NCBI Taxonomy" id="1036779"/>
    <lineage>
        <taxon>Bacteria</taxon>
        <taxon>Pseudomonadati</taxon>
        <taxon>Pseudomonadota</taxon>
        <taxon>Alphaproteobacteria</taxon>
        <taxon>Hyphomicrobiales</taxon>
        <taxon>Boseaceae</taxon>
        <taxon>Bosea</taxon>
    </lineage>
</organism>
<dbReference type="SMART" id="SM00304">
    <property type="entry name" value="HAMP"/>
    <property type="match status" value="1"/>
</dbReference>
<protein>
    <recommendedName>
        <fullName evidence="3">histidine kinase</fullName>
        <ecNumber evidence="3">2.7.13.3</ecNumber>
    </recommendedName>
</protein>
<evidence type="ECO:0000256" key="9">
    <source>
        <dbReference type="ARBA" id="ARBA00023012"/>
    </source>
</evidence>
<dbReference type="EMBL" id="FOAN01000003">
    <property type="protein sequence ID" value="SEL28981.1"/>
    <property type="molecule type" value="Genomic_DNA"/>
</dbReference>
<evidence type="ECO:0000256" key="11">
    <source>
        <dbReference type="SAM" id="Phobius"/>
    </source>
</evidence>
<dbReference type="PANTHER" id="PTHR45436">
    <property type="entry name" value="SENSOR HISTIDINE KINASE YKOH"/>
    <property type="match status" value="1"/>
</dbReference>
<name>A0A1H7NZL2_9HYPH</name>
<dbReference type="GO" id="GO:0000155">
    <property type="term" value="F:phosphorelay sensor kinase activity"/>
    <property type="evidence" value="ECO:0007669"/>
    <property type="project" value="InterPro"/>
</dbReference>
<evidence type="ECO:0000256" key="5">
    <source>
        <dbReference type="ARBA" id="ARBA00022679"/>
    </source>
</evidence>
<evidence type="ECO:0000313" key="15">
    <source>
        <dbReference type="Proteomes" id="UP000199664"/>
    </source>
</evidence>
<dbReference type="SMART" id="SM00388">
    <property type="entry name" value="HisKA"/>
    <property type="match status" value="1"/>
</dbReference>
<sequence length="460" mass="49795">MNSLSLRLVIATTIVFMASLSCTFAVLVQEAKYGLFRVQRNSLTVQVDTLAERIRIVDGRPTLELGDLAEEVGKTVSYALLDRQGRVIQSWGLKGVDVSPAVIERYDTDDPFGFSIERWLDPNSGDPVMLILPDAGGRQRVVVTVVAREGLFVQASMPLLDSNIAIADVLYTFTEGTVLAILLPLLLAMIAIPIIVRLTLKPIRRVSRQAQEMEAATLDRRLSINRVPTEMRGLVRAFNDLLARLDTAWRLQREFTANAAHELRTPIAALRAEVEAIVPAPARSVLAVHFDKVARLLAQLLALAEADSRPIDTAAHLDLTALAKAVVTDMAPAVLASGRDIAVELAGDGPTLVRGDPGLVEIALRNLVDNAVRHSRPQSAIRVVIDERSISVSNTGSDIPEEVREAMFERFWKKDRRTGGSGLGLSIVDTIMTRLGGSVIVSSSSGTATFALGFQLGSGA</sequence>
<dbReference type="Pfam" id="PF00672">
    <property type="entry name" value="HAMP"/>
    <property type="match status" value="1"/>
</dbReference>
<proteinExistence type="predicted"/>
<keyword evidence="5" id="KW-0808">Transferase</keyword>
<dbReference type="SUPFAM" id="SSF47384">
    <property type="entry name" value="Homodimeric domain of signal transducing histidine kinase"/>
    <property type="match status" value="1"/>
</dbReference>
<dbReference type="RefSeq" id="WP_167561603.1">
    <property type="nucleotide sequence ID" value="NZ_FOAN01000003.1"/>
</dbReference>
<feature type="transmembrane region" description="Helical" evidence="11">
    <location>
        <begin position="178"/>
        <end position="200"/>
    </location>
</feature>
<evidence type="ECO:0000256" key="6">
    <source>
        <dbReference type="ARBA" id="ARBA00022692"/>
    </source>
</evidence>
<dbReference type="PROSITE" id="PS50885">
    <property type="entry name" value="HAMP"/>
    <property type="match status" value="1"/>
</dbReference>
<evidence type="ECO:0000256" key="3">
    <source>
        <dbReference type="ARBA" id="ARBA00012438"/>
    </source>
</evidence>
<comment type="catalytic activity">
    <reaction evidence="1">
        <text>ATP + protein L-histidine = ADP + protein N-phospho-L-histidine.</text>
        <dbReference type="EC" id="2.7.13.3"/>
    </reaction>
</comment>
<dbReference type="InterPro" id="IPR003594">
    <property type="entry name" value="HATPase_dom"/>
</dbReference>
<dbReference type="InterPro" id="IPR004358">
    <property type="entry name" value="Sig_transdc_His_kin-like_C"/>
</dbReference>
<dbReference type="Proteomes" id="UP000199664">
    <property type="component" value="Unassembled WGS sequence"/>
</dbReference>
<evidence type="ECO:0000256" key="1">
    <source>
        <dbReference type="ARBA" id="ARBA00000085"/>
    </source>
</evidence>
<evidence type="ECO:0000313" key="14">
    <source>
        <dbReference type="EMBL" id="SEL28981.1"/>
    </source>
</evidence>
<dbReference type="InterPro" id="IPR036890">
    <property type="entry name" value="HATPase_C_sf"/>
</dbReference>
<dbReference type="InterPro" id="IPR003660">
    <property type="entry name" value="HAMP_dom"/>
</dbReference>
<comment type="subcellular location">
    <subcellularLocation>
        <location evidence="2">Membrane</location>
        <topology evidence="2">Multi-pass membrane protein</topology>
    </subcellularLocation>
</comment>
<dbReference type="PANTHER" id="PTHR45436:SF15">
    <property type="entry name" value="SENSOR HISTIDINE KINASE CUSS"/>
    <property type="match status" value="1"/>
</dbReference>
<evidence type="ECO:0000256" key="7">
    <source>
        <dbReference type="ARBA" id="ARBA00022777"/>
    </source>
</evidence>
<dbReference type="InterPro" id="IPR050428">
    <property type="entry name" value="TCS_sensor_his_kinase"/>
</dbReference>
<dbReference type="AlphaFoldDB" id="A0A1H7NZL2"/>
<keyword evidence="4" id="KW-0597">Phosphoprotein</keyword>
<dbReference type="CDD" id="cd06225">
    <property type="entry name" value="HAMP"/>
    <property type="match status" value="1"/>
</dbReference>
<keyword evidence="6 11" id="KW-0812">Transmembrane</keyword>